<dbReference type="Gene3D" id="3.40.1160.10">
    <property type="entry name" value="Acetylglutamate kinase-like"/>
    <property type="match status" value="1"/>
</dbReference>
<keyword evidence="2" id="KW-0418">Kinase</keyword>
<dbReference type="Proteomes" id="UP000332487">
    <property type="component" value="Unassembled WGS sequence"/>
</dbReference>
<evidence type="ECO:0000313" key="2">
    <source>
        <dbReference type="EMBL" id="EET89604.1"/>
    </source>
</evidence>
<name>C7DI30_MICA2</name>
<keyword evidence="3" id="KW-1185">Reference proteome</keyword>
<protein>
    <submittedName>
        <fullName evidence="2">Aspartate/glutamate/uridylate kinase</fullName>
    </submittedName>
</protein>
<dbReference type="NCBIfam" id="TIGR02076">
    <property type="entry name" value="pyrH_arch"/>
    <property type="match status" value="1"/>
</dbReference>
<dbReference type="InterPro" id="IPR011818">
    <property type="entry name" value="Uridylate_kinase_arch/spir"/>
</dbReference>
<dbReference type="AlphaFoldDB" id="C7DI30"/>
<reference evidence="2 3" key="2">
    <citation type="journal article" date="2010" name="Proc. Natl. Acad. Sci. U.S.A.">
        <title>Enigmatic, ultrasmall, uncultivated Archaea.</title>
        <authorList>
            <person name="Baker B.J."/>
            <person name="Comolli L.R."/>
            <person name="Dick G.J."/>
            <person name="Hauser L.J."/>
            <person name="Hyatt D."/>
            <person name="Dill B.D."/>
            <person name="Land M.L."/>
            <person name="Verberkmoes N.C."/>
            <person name="Hettich R.L."/>
            <person name="Banfield J.F."/>
        </authorList>
    </citation>
    <scope>NUCLEOTIDE SEQUENCE [LARGE SCALE GENOMIC DNA]</scope>
    <source>
        <strain evidence="2">ARMAN-2</strain>
    </source>
</reference>
<keyword evidence="2" id="KW-0808">Transferase</keyword>
<accession>C7DI30</accession>
<reference evidence="2 3" key="1">
    <citation type="journal article" date="2009" name="Genome Biol.">
        <title>Community-wide analysis of microbial genome sequence signatures.</title>
        <authorList>
            <person name="Dick G.J."/>
            <person name="Andersson A.F."/>
            <person name="Baker B.J."/>
            <person name="Simmons S.L."/>
            <person name="Thomas B.C."/>
            <person name="Yelton A.P."/>
            <person name="Banfield J.F."/>
        </authorList>
    </citation>
    <scope>NUCLEOTIDE SEQUENCE [LARGE SCALE GENOMIC DNA]</scope>
    <source>
        <strain evidence="2">ARMAN-2</strain>
    </source>
</reference>
<dbReference type="GO" id="GO:0033862">
    <property type="term" value="F:UMP kinase activity"/>
    <property type="evidence" value="ECO:0007669"/>
    <property type="project" value="InterPro"/>
</dbReference>
<dbReference type="EMBL" id="GG697241">
    <property type="protein sequence ID" value="EET89604.1"/>
    <property type="molecule type" value="Genomic_DNA"/>
</dbReference>
<gene>
    <name evidence="2" type="ORF">UNLARM2_0722</name>
</gene>
<evidence type="ECO:0000259" key="1">
    <source>
        <dbReference type="Pfam" id="PF00696"/>
    </source>
</evidence>
<dbReference type="SUPFAM" id="SSF53633">
    <property type="entry name" value="Carbamate kinase-like"/>
    <property type="match status" value="1"/>
</dbReference>
<proteinExistence type="predicted"/>
<feature type="domain" description="Aspartate/glutamate/uridylate kinase" evidence="1">
    <location>
        <begin position="8"/>
        <end position="176"/>
    </location>
</feature>
<evidence type="ECO:0000313" key="3">
    <source>
        <dbReference type="Proteomes" id="UP000332487"/>
    </source>
</evidence>
<dbReference type="Pfam" id="PF00696">
    <property type="entry name" value="AA_kinase"/>
    <property type="match status" value="1"/>
</dbReference>
<dbReference type="InterPro" id="IPR036393">
    <property type="entry name" value="AceGlu_kinase-like_sf"/>
</dbReference>
<dbReference type="GO" id="GO:0006221">
    <property type="term" value="P:pyrimidine nucleotide biosynthetic process"/>
    <property type="evidence" value="ECO:0007669"/>
    <property type="project" value="InterPro"/>
</dbReference>
<sequence length="232" mass="24963">MDGEILCISLGGSVISKKDGPNVQYVDKFAELIARHGDKKLIITVGGGYTAKAYVEASRGFTSNNFLLDEIGINATRINAMLVRNAIASRTGGVFHSIPIDVEGIRRGIEVSRIVVLGGLVPGITTDAVSIIAGELAGSKTLINVSNIAYVYDRPPEEQGAKKLERITHEELIGLATKYDQRVARSNFIFDLVGAKLAGRSKMSIFFVDDSIDELGKLLEGKEHNGTVVESD</sequence>
<dbReference type="InterPro" id="IPR001048">
    <property type="entry name" value="Asp/Glu/Uridylate_kinase"/>
</dbReference>
<organism evidence="2 3">
    <name type="scientific">Candidatus Micrarchaeum acidiphilum ARMAN-2</name>
    <dbReference type="NCBI Taxonomy" id="425595"/>
    <lineage>
        <taxon>Archaea</taxon>
        <taxon>Candidatus Micrarchaeota</taxon>
        <taxon>Candidatus Micrarchaeia</taxon>
        <taxon>Candidatus Micrarchaeales</taxon>
        <taxon>Candidatus Micrarchaeaceae</taxon>
        <taxon>Candidatus Micrarchaeum</taxon>
    </lineage>
</organism>